<dbReference type="Gene3D" id="3.40.50.10730">
    <property type="entry name" value="Urocanase like domains"/>
    <property type="match status" value="1"/>
</dbReference>
<gene>
    <name evidence="9" type="primary">hutU</name>
    <name evidence="13" type="ORF">GCM10009760_04100</name>
</gene>
<dbReference type="Pfam" id="PF17392">
    <property type="entry name" value="Urocanase_C"/>
    <property type="match status" value="1"/>
</dbReference>
<comment type="function">
    <text evidence="9">Catalyzes the conversion of urocanate to 4-imidazolone-5-propionate.</text>
</comment>
<evidence type="ECO:0000259" key="11">
    <source>
        <dbReference type="Pfam" id="PF17391"/>
    </source>
</evidence>
<evidence type="ECO:0000256" key="3">
    <source>
        <dbReference type="ARBA" id="ARBA00011992"/>
    </source>
</evidence>
<feature type="binding site" evidence="9">
    <location>
        <begin position="178"/>
        <end position="180"/>
    </location>
    <ligand>
        <name>NAD(+)</name>
        <dbReference type="ChEBI" id="CHEBI:57540"/>
    </ligand>
</feature>
<feature type="binding site" evidence="9">
    <location>
        <position position="203"/>
    </location>
    <ligand>
        <name>NAD(+)</name>
        <dbReference type="ChEBI" id="CHEBI:57540"/>
    </ligand>
</feature>
<comment type="cofactor">
    <cofactor evidence="9">
        <name>NAD(+)</name>
        <dbReference type="ChEBI" id="CHEBI:57540"/>
    </cofactor>
    <text evidence="9">Binds 1 NAD(+) per subunit.</text>
</comment>
<feature type="binding site" evidence="9">
    <location>
        <position position="132"/>
    </location>
    <ligand>
        <name>NAD(+)</name>
        <dbReference type="ChEBI" id="CHEBI:57540"/>
    </ligand>
</feature>
<comment type="pathway">
    <text evidence="1 9">Amino-acid degradation; L-histidine degradation into L-glutamate; N-formimidoyl-L-glutamate from L-histidine: step 2/3.</text>
</comment>
<dbReference type="Gene3D" id="3.40.1770.10">
    <property type="entry name" value="Urocanase superfamily"/>
    <property type="match status" value="1"/>
</dbReference>
<feature type="active site" evidence="9">
    <location>
        <position position="411"/>
    </location>
</feature>
<feature type="domain" description="Urocanase N-terminal" evidence="11">
    <location>
        <begin position="13"/>
        <end position="139"/>
    </location>
</feature>
<evidence type="ECO:0000256" key="8">
    <source>
        <dbReference type="ARBA" id="ARBA00047623"/>
    </source>
</evidence>
<dbReference type="InterPro" id="IPR055351">
    <property type="entry name" value="Urocanase"/>
</dbReference>
<evidence type="ECO:0000313" key="13">
    <source>
        <dbReference type="EMBL" id="GAA2130935.1"/>
    </source>
</evidence>
<evidence type="ECO:0000256" key="9">
    <source>
        <dbReference type="HAMAP-Rule" id="MF_00577"/>
    </source>
</evidence>
<evidence type="ECO:0000259" key="12">
    <source>
        <dbReference type="Pfam" id="PF17392"/>
    </source>
</evidence>
<dbReference type="Pfam" id="PF01175">
    <property type="entry name" value="Urocanase"/>
    <property type="match status" value="1"/>
</dbReference>
<dbReference type="NCBIfam" id="TIGR01228">
    <property type="entry name" value="hutU"/>
    <property type="match status" value="1"/>
</dbReference>
<evidence type="ECO:0000256" key="1">
    <source>
        <dbReference type="ARBA" id="ARBA00004794"/>
    </source>
</evidence>
<dbReference type="InterPro" id="IPR036190">
    <property type="entry name" value="Urocanase_sf"/>
</dbReference>
<feature type="domain" description="Urocanase C-terminal" evidence="12">
    <location>
        <begin position="352"/>
        <end position="546"/>
    </location>
</feature>
<evidence type="ECO:0000256" key="4">
    <source>
        <dbReference type="ARBA" id="ARBA00022808"/>
    </source>
</evidence>
<feature type="domain" description="Urocanase Rossmann-like" evidence="10">
    <location>
        <begin position="142"/>
        <end position="349"/>
    </location>
</feature>
<evidence type="ECO:0000256" key="7">
    <source>
        <dbReference type="ARBA" id="ARBA00031640"/>
    </source>
</evidence>
<comment type="similarity">
    <text evidence="2 9">Belongs to the urocanase family.</text>
</comment>
<organism evidence="13 14">
    <name type="scientific">Kitasatospora kazusensis</name>
    <dbReference type="NCBI Taxonomy" id="407974"/>
    <lineage>
        <taxon>Bacteria</taxon>
        <taxon>Bacillati</taxon>
        <taxon>Actinomycetota</taxon>
        <taxon>Actinomycetes</taxon>
        <taxon>Kitasatosporales</taxon>
        <taxon>Streptomycetaceae</taxon>
        <taxon>Kitasatospora</taxon>
    </lineage>
</organism>
<dbReference type="EC" id="4.2.1.49" evidence="3 9"/>
<feature type="binding site" evidence="9">
    <location>
        <position position="198"/>
    </location>
    <ligand>
        <name>NAD(+)</name>
        <dbReference type="ChEBI" id="CHEBI:57540"/>
    </ligand>
</feature>
<dbReference type="PANTHER" id="PTHR12216">
    <property type="entry name" value="UROCANATE HYDRATASE"/>
    <property type="match status" value="1"/>
</dbReference>
<feature type="binding site" evidence="9">
    <location>
        <begin position="54"/>
        <end position="55"/>
    </location>
    <ligand>
        <name>NAD(+)</name>
        <dbReference type="ChEBI" id="CHEBI:57540"/>
    </ligand>
</feature>
<evidence type="ECO:0000313" key="14">
    <source>
        <dbReference type="Proteomes" id="UP001422759"/>
    </source>
</evidence>
<comment type="caution">
    <text evidence="13">The sequence shown here is derived from an EMBL/GenBank/DDBJ whole genome shotgun (WGS) entry which is preliminary data.</text>
</comment>
<evidence type="ECO:0000256" key="6">
    <source>
        <dbReference type="ARBA" id="ARBA00023239"/>
    </source>
</evidence>
<dbReference type="PROSITE" id="PS01233">
    <property type="entry name" value="UROCANASE"/>
    <property type="match status" value="1"/>
</dbReference>
<reference evidence="13 14" key="1">
    <citation type="journal article" date="2019" name="Int. J. Syst. Evol. Microbiol.">
        <title>The Global Catalogue of Microorganisms (GCM) 10K type strain sequencing project: providing services to taxonomists for standard genome sequencing and annotation.</title>
        <authorList>
            <consortium name="The Broad Institute Genomics Platform"/>
            <consortium name="The Broad Institute Genome Sequencing Center for Infectious Disease"/>
            <person name="Wu L."/>
            <person name="Ma J."/>
        </authorList>
    </citation>
    <scope>NUCLEOTIDE SEQUENCE [LARGE SCALE GENOMIC DNA]</scope>
    <source>
        <strain evidence="13 14">JCM 14560</strain>
    </source>
</reference>
<keyword evidence="5 9" id="KW-0520">NAD</keyword>
<protein>
    <recommendedName>
        <fullName evidence="3 9">Urocanate hydratase</fullName>
        <shortName evidence="9">Urocanase</shortName>
        <ecNumber evidence="3 9">4.2.1.49</ecNumber>
    </recommendedName>
    <alternativeName>
        <fullName evidence="7 9">Imidazolonepropionate hydrolase</fullName>
    </alternativeName>
</protein>
<dbReference type="PIRSF" id="PIRSF001423">
    <property type="entry name" value="Urocanate_hydrat"/>
    <property type="match status" value="1"/>
</dbReference>
<evidence type="ECO:0000256" key="2">
    <source>
        <dbReference type="ARBA" id="ARBA00007578"/>
    </source>
</evidence>
<comment type="subcellular location">
    <subcellularLocation>
        <location evidence="9">Cytoplasm</location>
    </subcellularLocation>
</comment>
<dbReference type="InterPro" id="IPR035401">
    <property type="entry name" value="Urocanase_C"/>
</dbReference>
<feature type="binding site" evidence="9">
    <location>
        <position position="323"/>
    </location>
    <ligand>
        <name>NAD(+)</name>
        <dbReference type="ChEBI" id="CHEBI:57540"/>
    </ligand>
</feature>
<dbReference type="InterPro" id="IPR023636">
    <property type="entry name" value="Urocanase_CS"/>
</dbReference>
<evidence type="ECO:0000259" key="10">
    <source>
        <dbReference type="Pfam" id="PF01175"/>
    </source>
</evidence>
<sequence>MVQQQAGSGPREVRAARGTNLTTQGWQQEAALRMLMNNLDPEVAEHPSKLVVYGGTGKAARDWRSFDAMVRTLQTLKQDETMLVQSGRPVGVMQTHEWAPRVLIANSNLVGDWANWEEFRRLENLGLTMYGQMTAGSWIYIGTQGILQGTYETFSAVANKKFNGTLAGTITLTAGLGGMGGAQPLAVTMNGGVAICIDCDPSRIARRIEHRYLDVEATSLAHALELATDARDKKQPLSIGLLGNAAELFPQLLSMDAPIDIVTDQTSAHDPLAYLPIGVDFDDMADYAAAKPAEFTQRSRESMARHVEAMVGFMDAGAEVFDYGNSIRGEAQLAGYDRAFAFPGFVPAYIRPLFCEGKGPFRWAALSGDPQDIAKTDKAVLDLFPENESLHRWIKMAQEKVHFQGLPARICWLGYGERDKAGERFNDMVASGELSAPIVIGRDHLDCGSVASPYRETEAMLDGSDAIADWPLLNAMVNVASGASWVSIHHGGGVGIGRSIHAGQVTVADGTALAGEKIRRVLTNDPGMGVIRHVDAGYDLASDVAAERGVRVPMGEL</sequence>
<proteinExistence type="inferred from homology"/>
<feature type="binding site" evidence="9">
    <location>
        <begin position="244"/>
        <end position="245"/>
    </location>
    <ligand>
        <name>NAD(+)</name>
        <dbReference type="ChEBI" id="CHEBI:57540"/>
    </ligand>
</feature>
<dbReference type="RefSeq" id="WP_344459976.1">
    <property type="nucleotide sequence ID" value="NZ_BAAANT010000001.1"/>
</dbReference>
<dbReference type="Pfam" id="PF17391">
    <property type="entry name" value="Urocanase_N"/>
    <property type="match status" value="1"/>
</dbReference>
<dbReference type="SUPFAM" id="SSF111326">
    <property type="entry name" value="Urocanase"/>
    <property type="match status" value="1"/>
</dbReference>
<dbReference type="HAMAP" id="MF_00577">
    <property type="entry name" value="HutU"/>
    <property type="match status" value="1"/>
</dbReference>
<dbReference type="InterPro" id="IPR023637">
    <property type="entry name" value="Urocanase-like"/>
</dbReference>
<dbReference type="EMBL" id="BAAANT010000001">
    <property type="protein sequence ID" value="GAA2130935.1"/>
    <property type="molecule type" value="Genomic_DNA"/>
</dbReference>
<keyword evidence="4 9" id="KW-0369">Histidine metabolism</keyword>
<feature type="binding site" evidence="9">
    <location>
        <begin position="274"/>
        <end position="275"/>
    </location>
    <ligand>
        <name>NAD(+)</name>
        <dbReference type="ChEBI" id="CHEBI:57540"/>
    </ligand>
</feature>
<keyword evidence="6 9" id="KW-0456">Lyase</keyword>
<name>A0ABN2YQH7_9ACTN</name>
<dbReference type="InterPro" id="IPR035400">
    <property type="entry name" value="Urocanase_N"/>
</dbReference>
<keyword evidence="9" id="KW-0963">Cytoplasm</keyword>
<dbReference type="InterPro" id="IPR038364">
    <property type="entry name" value="Urocanase_central_sf"/>
</dbReference>
<dbReference type="PANTHER" id="PTHR12216:SF4">
    <property type="entry name" value="UROCANATE HYDRATASE"/>
    <property type="match status" value="1"/>
</dbReference>
<evidence type="ECO:0000256" key="5">
    <source>
        <dbReference type="ARBA" id="ARBA00023027"/>
    </source>
</evidence>
<dbReference type="Proteomes" id="UP001422759">
    <property type="component" value="Unassembled WGS sequence"/>
</dbReference>
<feature type="binding site" evidence="9">
    <location>
        <position position="493"/>
    </location>
    <ligand>
        <name>NAD(+)</name>
        <dbReference type="ChEBI" id="CHEBI:57540"/>
    </ligand>
</feature>
<dbReference type="NCBIfam" id="NF003820">
    <property type="entry name" value="PRK05414.1"/>
    <property type="match status" value="1"/>
</dbReference>
<feature type="binding site" evidence="9">
    <location>
        <begin position="265"/>
        <end position="269"/>
    </location>
    <ligand>
        <name>NAD(+)</name>
        <dbReference type="ChEBI" id="CHEBI:57540"/>
    </ligand>
</feature>
<accession>A0ABN2YQH7</accession>
<comment type="catalytic activity">
    <reaction evidence="8 9">
        <text>4-imidazolone-5-propanoate = trans-urocanate + H2O</text>
        <dbReference type="Rhea" id="RHEA:13101"/>
        <dbReference type="ChEBI" id="CHEBI:15377"/>
        <dbReference type="ChEBI" id="CHEBI:17771"/>
        <dbReference type="ChEBI" id="CHEBI:77893"/>
        <dbReference type="EC" id="4.2.1.49"/>
    </reaction>
</comment>
<keyword evidence="14" id="KW-1185">Reference proteome</keyword>
<dbReference type="InterPro" id="IPR035085">
    <property type="entry name" value="Urocanase_Rossmann-like"/>
</dbReference>